<dbReference type="InterPro" id="IPR043519">
    <property type="entry name" value="NT_sf"/>
</dbReference>
<dbReference type="GO" id="GO:0015949">
    <property type="term" value="P:nucleobase-containing small molecule interconversion"/>
    <property type="evidence" value="ECO:0007669"/>
    <property type="project" value="UniProtKB-ARBA"/>
</dbReference>
<dbReference type="SUPFAM" id="SSF81301">
    <property type="entry name" value="Nucleotidyltransferase"/>
    <property type="match status" value="1"/>
</dbReference>
<gene>
    <name evidence="9" type="primary">relA</name>
    <name evidence="9" type="ORF">LMG3441_01866</name>
</gene>
<dbReference type="CDD" id="cd05399">
    <property type="entry name" value="NT_Rel-Spo_like"/>
    <property type="match status" value="1"/>
</dbReference>
<reference evidence="9 10" key="1">
    <citation type="submission" date="2020-04" db="EMBL/GenBank/DDBJ databases">
        <authorList>
            <person name="De Canck E."/>
        </authorList>
    </citation>
    <scope>NUCLEOTIDE SEQUENCE [LARGE SCALE GENOMIC DNA]</scope>
    <source>
        <strain evidence="9 10">LMG 3441</strain>
    </source>
</reference>
<evidence type="ECO:0000259" key="8">
    <source>
        <dbReference type="PROSITE" id="PS51880"/>
    </source>
</evidence>
<dbReference type="FunFam" id="3.10.20.30:FF:000002">
    <property type="entry name" value="GTP pyrophosphokinase (RelA/SpoT)"/>
    <property type="match status" value="1"/>
</dbReference>
<keyword evidence="9" id="KW-0418">Kinase</keyword>
<dbReference type="PANTHER" id="PTHR21262">
    <property type="entry name" value="GUANOSINE-3',5'-BIS DIPHOSPHATE 3'-PYROPHOSPHOHYDROLASE"/>
    <property type="match status" value="1"/>
</dbReference>
<dbReference type="AlphaFoldDB" id="A0A6S6ZPY7"/>
<evidence type="ECO:0000256" key="6">
    <source>
        <dbReference type="SAM" id="MobiDB-lite"/>
    </source>
</evidence>
<dbReference type="Gene3D" id="3.30.460.10">
    <property type="entry name" value="Beta Polymerase, domain 2"/>
    <property type="match status" value="1"/>
</dbReference>
<sequence>MSAPPVIDAPSPFDASWRQEVGAGLDADGLALIDRAVAWAIPRFEGQHALTGEPLASHGAGVVRILAALHTDAATRAAALLAALPTDLMAPAPALRNDPVATAFGAEVARLVQGTRALLRLGVVARQASDAEAESGSQKEMQRKMLLAMAADLRIVLMRLASRLRTLRWHAESKAPCSTGFAQETLDLYAPLANRLGIWQIKWEMEDLAFRFLEPDRYKQIARLLEEKRVEREAFIAGAIERMQTALAKSGIDAEVSGRPKHIYSIWNKMRVKRLDFSHMYDLRALRIIVEDVRACYTALGLVHEMWTPLSDEFDDYISRPKPNGYRSLHTVVADDDGRPFEVQIRTREMHQFAEYGMAAHWRYKEAGAKGGQVAASSEYDRQLAWMRQLLAWNSDVEGGAEPGQASGLESGNASGQEAGKPGGKAESGKGASGKPGSSKNRNAVKAPAHTDERIYVLTPQARVIELPAGATPVDFAYHLHTDLGHRCRGARVDGQMVPLQTHLSTGQTVEIISAKSGGPSRDWLNPQLGFLASPRARAKVRMWFNAIELQQRITQGQALVEKELQRLGKTAVNLEQLAQNLGFARADDLYVAAAKEEFSLRQIDSVFQQPGPAVEPQPAALRNASAGSAEKSGKSGVLVVGVGSLLTQLARCCRPAPPDAIAGFVTRGRGVSIHRSDCHSYLALAAREPERVIEVAWGETSDTFYPVDVSVRAHDRPGLLRDLSEVFARLRLNVVGVNTQSKQSLAHMVFTVEVRGGESLARALDALAEVAGVSSATRR</sequence>
<dbReference type="InterPro" id="IPR004095">
    <property type="entry name" value="TGS"/>
</dbReference>
<dbReference type="SUPFAM" id="SSF109604">
    <property type="entry name" value="HD-domain/PDEase-like"/>
    <property type="match status" value="1"/>
</dbReference>
<protein>
    <recommendedName>
        <fullName evidence="2">GTP pyrophosphokinase</fullName>
    </recommendedName>
    <alternativeName>
        <fullName evidence="4">(p)ppGpp synthase</fullName>
    </alternativeName>
    <alternativeName>
        <fullName evidence="3">ATP:GTP 3'-pyrophosphotransferase</fullName>
    </alternativeName>
    <alternativeName>
        <fullName evidence="5">ppGpp synthase I</fullName>
    </alternativeName>
</protein>
<organism evidence="9 10">
    <name type="scientific">Achromobacter kerstersii</name>
    <dbReference type="NCBI Taxonomy" id="1353890"/>
    <lineage>
        <taxon>Bacteria</taxon>
        <taxon>Pseudomonadati</taxon>
        <taxon>Pseudomonadota</taxon>
        <taxon>Betaproteobacteria</taxon>
        <taxon>Burkholderiales</taxon>
        <taxon>Alcaligenaceae</taxon>
        <taxon>Achromobacter</taxon>
    </lineage>
</organism>
<evidence type="ECO:0000256" key="1">
    <source>
        <dbReference type="ARBA" id="ARBA00007476"/>
    </source>
</evidence>
<dbReference type="CDD" id="cd01668">
    <property type="entry name" value="TGS_RSH"/>
    <property type="match status" value="1"/>
</dbReference>
<dbReference type="Pfam" id="PF13328">
    <property type="entry name" value="HD_4"/>
    <property type="match status" value="1"/>
</dbReference>
<dbReference type="PROSITE" id="PS51880">
    <property type="entry name" value="TGS"/>
    <property type="match status" value="1"/>
</dbReference>
<dbReference type="CDD" id="cd04876">
    <property type="entry name" value="ACT_RelA-SpoT"/>
    <property type="match status" value="1"/>
</dbReference>
<feature type="domain" description="ACT" evidence="7">
    <location>
        <begin position="709"/>
        <end position="780"/>
    </location>
</feature>
<dbReference type="InterPro" id="IPR012676">
    <property type="entry name" value="TGS-like"/>
</dbReference>
<dbReference type="Pfam" id="PF13291">
    <property type="entry name" value="ACT_4"/>
    <property type="match status" value="1"/>
</dbReference>
<dbReference type="InterPro" id="IPR045865">
    <property type="entry name" value="ACT-like_dom_sf"/>
</dbReference>
<dbReference type="Gene3D" id="3.30.70.260">
    <property type="match status" value="1"/>
</dbReference>
<evidence type="ECO:0000256" key="5">
    <source>
        <dbReference type="ARBA" id="ARBA00033308"/>
    </source>
</evidence>
<dbReference type="Proteomes" id="UP000494269">
    <property type="component" value="Unassembled WGS sequence"/>
</dbReference>
<dbReference type="InterPro" id="IPR007685">
    <property type="entry name" value="RelA_SpoT"/>
</dbReference>
<proteinExistence type="inferred from homology"/>
<evidence type="ECO:0000256" key="4">
    <source>
        <dbReference type="ARBA" id="ARBA00032407"/>
    </source>
</evidence>
<dbReference type="RefSeq" id="WP_175169600.1">
    <property type="nucleotide sequence ID" value="NZ_CADIJQ010000002.1"/>
</dbReference>
<dbReference type="InterPro" id="IPR002912">
    <property type="entry name" value="ACT_dom"/>
</dbReference>
<dbReference type="Pfam" id="PF02824">
    <property type="entry name" value="TGS"/>
    <property type="match status" value="1"/>
</dbReference>
<dbReference type="SUPFAM" id="SSF55021">
    <property type="entry name" value="ACT-like"/>
    <property type="match status" value="1"/>
</dbReference>
<dbReference type="GO" id="GO:0005886">
    <property type="term" value="C:plasma membrane"/>
    <property type="evidence" value="ECO:0007669"/>
    <property type="project" value="TreeGrafter"/>
</dbReference>
<evidence type="ECO:0000256" key="2">
    <source>
        <dbReference type="ARBA" id="ARBA00019852"/>
    </source>
</evidence>
<keyword evidence="9" id="KW-0808">Transferase</keyword>
<feature type="compositionally biased region" description="Low complexity" evidence="6">
    <location>
        <begin position="429"/>
        <end position="440"/>
    </location>
</feature>
<dbReference type="Gene3D" id="1.10.3210.10">
    <property type="entry name" value="Hypothetical protein af1432"/>
    <property type="match status" value="1"/>
</dbReference>
<evidence type="ECO:0000313" key="10">
    <source>
        <dbReference type="Proteomes" id="UP000494269"/>
    </source>
</evidence>
<dbReference type="Gene3D" id="3.10.20.30">
    <property type="match status" value="1"/>
</dbReference>
<evidence type="ECO:0000256" key="3">
    <source>
        <dbReference type="ARBA" id="ARBA00029754"/>
    </source>
</evidence>
<dbReference type="InterPro" id="IPR012675">
    <property type="entry name" value="Beta-grasp_dom_sf"/>
</dbReference>
<dbReference type="Pfam" id="PF04607">
    <property type="entry name" value="RelA_SpoT"/>
    <property type="match status" value="1"/>
</dbReference>
<dbReference type="GO" id="GO:0008893">
    <property type="term" value="F:guanosine-3',5'-bis(diphosphate) 3'-diphosphatase activity"/>
    <property type="evidence" value="ECO:0007669"/>
    <property type="project" value="TreeGrafter"/>
</dbReference>
<dbReference type="GO" id="GO:0008728">
    <property type="term" value="F:GTP diphosphokinase activity"/>
    <property type="evidence" value="ECO:0007669"/>
    <property type="project" value="TreeGrafter"/>
</dbReference>
<dbReference type="GO" id="GO:0042594">
    <property type="term" value="P:response to starvation"/>
    <property type="evidence" value="ECO:0007669"/>
    <property type="project" value="TreeGrafter"/>
</dbReference>
<dbReference type="SMART" id="SM00954">
    <property type="entry name" value="RelA_SpoT"/>
    <property type="match status" value="1"/>
</dbReference>
<dbReference type="PROSITE" id="PS51671">
    <property type="entry name" value="ACT"/>
    <property type="match status" value="1"/>
</dbReference>
<dbReference type="EMBL" id="CADIJQ010000002">
    <property type="protein sequence ID" value="CAB3687846.1"/>
    <property type="molecule type" value="Genomic_DNA"/>
</dbReference>
<accession>A0A6S6ZPY7</accession>
<dbReference type="FunFam" id="3.30.460.10:FF:000001">
    <property type="entry name" value="GTP pyrophosphokinase RelA"/>
    <property type="match status" value="1"/>
</dbReference>
<feature type="domain" description="TGS" evidence="8">
    <location>
        <begin position="451"/>
        <end position="514"/>
    </location>
</feature>
<feature type="region of interest" description="Disordered" evidence="6">
    <location>
        <begin position="397"/>
        <end position="448"/>
    </location>
</feature>
<dbReference type="InterPro" id="IPR033655">
    <property type="entry name" value="TGS_RelA/SpoT"/>
</dbReference>
<evidence type="ECO:0000259" key="7">
    <source>
        <dbReference type="PROSITE" id="PS51671"/>
    </source>
</evidence>
<keyword evidence="10" id="KW-1185">Reference proteome</keyword>
<dbReference type="SUPFAM" id="SSF81271">
    <property type="entry name" value="TGS-like"/>
    <property type="match status" value="1"/>
</dbReference>
<comment type="similarity">
    <text evidence="1">Belongs to the RelA/SpoT family.</text>
</comment>
<dbReference type="GO" id="GO:0016301">
    <property type="term" value="F:kinase activity"/>
    <property type="evidence" value="ECO:0007669"/>
    <property type="project" value="UniProtKB-KW"/>
</dbReference>
<evidence type="ECO:0000313" key="9">
    <source>
        <dbReference type="EMBL" id="CAB3687846.1"/>
    </source>
</evidence>
<dbReference type="PANTHER" id="PTHR21262:SF31">
    <property type="entry name" value="GTP PYROPHOSPHOKINASE"/>
    <property type="match status" value="1"/>
</dbReference>
<dbReference type="GO" id="GO:0015969">
    <property type="term" value="P:guanosine tetraphosphate metabolic process"/>
    <property type="evidence" value="ECO:0007669"/>
    <property type="project" value="InterPro"/>
</dbReference>
<name>A0A6S6ZPY7_9BURK</name>